<comment type="caution">
    <text evidence="2">The sequence shown here is derived from an EMBL/GenBank/DDBJ whole genome shotgun (WGS) entry which is preliminary data.</text>
</comment>
<accession>A0ABU5CRX8</accession>
<sequence>MLKMFSNLDNQQTSEPQYSNQYNSTSGDMESDAEDKQRGAKEKYTLQPLQMFVLQGGLFSEQVNAESGAEQFLKVGHAGVVWEREGQYFLFVGLAETEQQAKTLVKSMQDESFETFVKPLQVDEITIELSKAEHTWYTKFHTLWQQMLKQEDDSYEEQLKKLIGDSPSNRTDFIVQGMEPLLKQLELGNLKNKQQLLLYMAKYYEQSLKE</sequence>
<dbReference type="InterPro" id="IPR036680">
    <property type="entry name" value="SPOR-like_sf"/>
</dbReference>
<dbReference type="Gene3D" id="3.30.70.1070">
    <property type="entry name" value="Sporulation related repeat"/>
    <property type="match status" value="1"/>
</dbReference>
<evidence type="ECO:0008006" key="4">
    <source>
        <dbReference type="Google" id="ProtNLM"/>
    </source>
</evidence>
<name>A0ABU5CRX8_9BACI</name>
<protein>
    <recommendedName>
        <fullName evidence="4">SPOR domain-containing protein</fullName>
    </recommendedName>
</protein>
<evidence type="ECO:0000313" key="3">
    <source>
        <dbReference type="Proteomes" id="UP001275315"/>
    </source>
</evidence>
<dbReference type="RefSeq" id="WP_320379306.1">
    <property type="nucleotide sequence ID" value="NZ_JAWDIQ010000001.1"/>
</dbReference>
<evidence type="ECO:0000313" key="2">
    <source>
        <dbReference type="EMBL" id="MDY0408582.1"/>
    </source>
</evidence>
<gene>
    <name evidence="2" type="ORF">RWD45_08460</name>
</gene>
<organism evidence="2 3">
    <name type="scientific">Paracerasibacillus soli</name>
    <dbReference type="NCBI Taxonomy" id="480284"/>
    <lineage>
        <taxon>Bacteria</taxon>
        <taxon>Bacillati</taxon>
        <taxon>Bacillota</taxon>
        <taxon>Bacilli</taxon>
        <taxon>Bacillales</taxon>
        <taxon>Bacillaceae</taxon>
        <taxon>Paracerasibacillus</taxon>
    </lineage>
</organism>
<proteinExistence type="predicted"/>
<reference evidence="2 3" key="1">
    <citation type="submission" date="2023-10" db="EMBL/GenBank/DDBJ databases">
        <title>Virgibacillus soli CC-YMP-6 genome.</title>
        <authorList>
            <person name="Miliotis G."/>
            <person name="Sengupta P."/>
            <person name="Hameed A."/>
            <person name="Chuvochina M."/>
            <person name="Mcdonagh F."/>
            <person name="Simpson A.C."/>
            <person name="Singh N.K."/>
            <person name="Rekha P.D."/>
            <person name="Raman K."/>
            <person name="Hugenholtz P."/>
            <person name="Venkateswaran K."/>
        </authorList>
    </citation>
    <scope>NUCLEOTIDE SEQUENCE [LARGE SCALE GENOMIC DNA]</scope>
    <source>
        <strain evidence="2 3">CC-YMP-6</strain>
    </source>
</reference>
<dbReference type="EMBL" id="JAWDIQ010000001">
    <property type="protein sequence ID" value="MDY0408582.1"/>
    <property type="molecule type" value="Genomic_DNA"/>
</dbReference>
<feature type="region of interest" description="Disordered" evidence="1">
    <location>
        <begin position="1"/>
        <end position="39"/>
    </location>
</feature>
<feature type="compositionally biased region" description="Polar residues" evidence="1">
    <location>
        <begin position="7"/>
        <end position="28"/>
    </location>
</feature>
<evidence type="ECO:0000256" key="1">
    <source>
        <dbReference type="SAM" id="MobiDB-lite"/>
    </source>
</evidence>
<keyword evidence="3" id="KW-1185">Reference proteome</keyword>
<dbReference type="Proteomes" id="UP001275315">
    <property type="component" value="Unassembled WGS sequence"/>
</dbReference>
<dbReference type="SUPFAM" id="SSF110997">
    <property type="entry name" value="Sporulation related repeat"/>
    <property type="match status" value="1"/>
</dbReference>